<evidence type="ECO:0000256" key="1">
    <source>
        <dbReference type="ARBA" id="ARBA00023015"/>
    </source>
</evidence>
<evidence type="ECO:0000313" key="5">
    <source>
        <dbReference type="Proteomes" id="UP000316614"/>
    </source>
</evidence>
<keyword evidence="2" id="KW-0804">Transcription</keyword>
<dbReference type="Pfam" id="PF13280">
    <property type="entry name" value="WYL"/>
    <property type="match status" value="1"/>
</dbReference>
<dbReference type="PROSITE" id="PS52050">
    <property type="entry name" value="WYL"/>
    <property type="match status" value="1"/>
</dbReference>
<dbReference type="PANTHER" id="PTHR34580">
    <property type="match status" value="1"/>
</dbReference>
<dbReference type="PANTHER" id="PTHR34580:SF1">
    <property type="entry name" value="PROTEIN PAFC"/>
    <property type="match status" value="1"/>
</dbReference>
<organism evidence="4 5">
    <name type="scientific">Echinicola soli</name>
    <dbReference type="NCBI Taxonomy" id="2591634"/>
    <lineage>
        <taxon>Bacteria</taxon>
        <taxon>Pseudomonadati</taxon>
        <taxon>Bacteroidota</taxon>
        <taxon>Cytophagia</taxon>
        <taxon>Cytophagales</taxon>
        <taxon>Cyclobacteriaceae</taxon>
        <taxon>Echinicola</taxon>
    </lineage>
</organism>
<keyword evidence="1" id="KW-0805">Transcription regulation</keyword>
<accession>A0A514CK83</accession>
<feature type="domain" description="HTH deoR-type" evidence="3">
    <location>
        <begin position="3"/>
        <end position="58"/>
    </location>
</feature>
<dbReference type="EMBL" id="CP041253">
    <property type="protein sequence ID" value="QDH80223.1"/>
    <property type="molecule type" value="Genomic_DNA"/>
</dbReference>
<dbReference type="InterPro" id="IPR036388">
    <property type="entry name" value="WH-like_DNA-bd_sf"/>
</dbReference>
<evidence type="ECO:0000259" key="3">
    <source>
        <dbReference type="PROSITE" id="PS51000"/>
    </source>
</evidence>
<gene>
    <name evidence="4" type="ORF">FKX85_14710</name>
</gene>
<evidence type="ECO:0000313" key="4">
    <source>
        <dbReference type="EMBL" id="QDH80223.1"/>
    </source>
</evidence>
<dbReference type="KEGG" id="echi:FKX85_14710"/>
<dbReference type="InterPro" id="IPR051534">
    <property type="entry name" value="CBASS_pafABC_assoc_protein"/>
</dbReference>
<dbReference type="Pfam" id="PF08279">
    <property type="entry name" value="HTH_11"/>
    <property type="match status" value="1"/>
</dbReference>
<dbReference type="AlphaFoldDB" id="A0A514CK83"/>
<dbReference type="OrthoDB" id="9815009at2"/>
<dbReference type="GO" id="GO:0003700">
    <property type="term" value="F:DNA-binding transcription factor activity"/>
    <property type="evidence" value="ECO:0007669"/>
    <property type="project" value="InterPro"/>
</dbReference>
<dbReference type="PROSITE" id="PS51000">
    <property type="entry name" value="HTH_DEOR_2"/>
    <property type="match status" value="1"/>
</dbReference>
<dbReference type="Proteomes" id="UP000316614">
    <property type="component" value="Chromosome"/>
</dbReference>
<dbReference type="RefSeq" id="WP_141615459.1">
    <property type="nucleotide sequence ID" value="NZ_CP041253.1"/>
</dbReference>
<dbReference type="InterPro" id="IPR036390">
    <property type="entry name" value="WH_DNA-bd_sf"/>
</dbReference>
<sequence>MNRIDRLTAILTHLQSKRLVKAQQLADRFDISLRTVYRDVRALEEAGVPIIGEAGTGYSLLEGYRLPPVMFTQEEAISFVMAEKMVEKLTDKESAGHFKEAMYKIRSVLKSGQKDIYELAESHIAIRKRPNSLLENHRPRTIPTILSGVVKKEILRMEYQASGKDEPSTRDIEPVGIYYYFDQWYMIAYCRLRSAYRTFRIDRIIGLKELGEHFEDKHPTLQAYLKKLENQKELTKIVVQVDNGVVPYLSGDKYDYGLVYQADKGGKTEMIFMLPYEDDFIRWFFMFAEYADIISPDHVKEKVVKRLQQKWSRLKITPALLT</sequence>
<dbReference type="InterPro" id="IPR013196">
    <property type="entry name" value="HTH_11"/>
</dbReference>
<dbReference type="SUPFAM" id="SSF46785">
    <property type="entry name" value="Winged helix' DNA-binding domain"/>
    <property type="match status" value="1"/>
</dbReference>
<dbReference type="Gene3D" id="1.10.10.10">
    <property type="entry name" value="Winged helix-like DNA-binding domain superfamily/Winged helix DNA-binding domain"/>
    <property type="match status" value="1"/>
</dbReference>
<reference evidence="4 5" key="1">
    <citation type="submission" date="2019-06" db="EMBL/GenBank/DDBJ databases">
        <title>Echinicola alkalisoli sp. nov. isolated from saline soil.</title>
        <authorList>
            <person name="Sun J.-Q."/>
            <person name="Xu L."/>
        </authorList>
    </citation>
    <scope>NUCLEOTIDE SEQUENCE [LARGE SCALE GENOMIC DNA]</scope>
    <source>
        <strain evidence="4 5">LN3S3</strain>
    </source>
</reference>
<evidence type="ECO:0000256" key="2">
    <source>
        <dbReference type="ARBA" id="ARBA00023163"/>
    </source>
</evidence>
<keyword evidence="5" id="KW-1185">Reference proteome</keyword>
<dbReference type="InterPro" id="IPR001034">
    <property type="entry name" value="DeoR_HTH"/>
</dbReference>
<proteinExistence type="predicted"/>
<protein>
    <submittedName>
        <fullName evidence="4">YafY family transcriptional regulator</fullName>
    </submittedName>
</protein>
<name>A0A514CK83_9BACT</name>
<dbReference type="InterPro" id="IPR026881">
    <property type="entry name" value="WYL_dom"/>
</dbReference>